<keyword evidence="2" id="KW-1185">Reference proteome</keyword>
<name>A0ABR2LAF8_9EUKA</name>
<proteinExistence type="predicted"/>
<sequence>MFKDCYQKYLTNDEFFNIFRYDKHLLLTLLENIIFSFNKIIALRIKYNFTSNYARYFINEISPFLDSNYIQGIAAQSLTTNDFYEENRKIGENEKKKYAN</sequence>
<dbReference type="Proteomes" id="UP001470230">
    <property type="component" value="Unassembled WGS sequence"/>
</dbReference>
<evidence type="ECO:0000313" key="2">
    <source>
        <dbReference type="Proteomes" id="UP001470230"/>
    </source>
</evidence>
<accession>A0ABR2LAF8</accession>
<protein>
    <submittedName>
        <fullName evidence="1">Uncharacterized protein</fullName>
    </submittedName>
</protein>
<reference evidence="1 2" key="1">
    <citation type="submission" date="2024-04" db="EMBL/GenBank/DDBJ databases">
        <title>Tritrichomonas musculus Genome.</title>
        <authorList>
            <person name="Alves-Ferreira E."/>
            <person name="Grigg M."/>
            <person name="Lorenzi H."/>
            <person name="Galac M."/>
        </authorList>
    </citation>
    <scope>NUCLEOTIDE SEQUENCE [LARGE SCALE GENOMIC DNA]</scope>
    <source>
        <strain evidence="1 2">EAF2021</strain>
    </source>
</reference>
<comment type="caution">
    <text evidence="1">The sequence shown here is derived from an EMBL/GenBank/DDBJ whole genome shotgun (WGS) entry which is preliminary data.</text>
</comment>
<gene>
    <name evidence="1" type="ORF">M9Y10_001581</name>
</gene>
<dbReference type="EMBL" id="JAPFFF010000001">
    <property type="protein sequence ID" value="KAK8899270.1"/>
    <property type="molecule type" value="Genomic_DNA"/>
</dbReference>
<evidence type="ECO:0000313" key="1">
    <source>
        <dbReference type="EMBL" id="KAK8899270.1"/>
    </source>
</evidence>
<organism evidence="1 2">
    <name type="scientific">Tritrichomonas musculus</name>
    <dbReference type="NCBI Taxonomy" id="1915356"/>
    <lineage>
        <taxon>Eukaryota</taxon>
        <taxon>Metamonada</taxon>
        <taxon>Parabasalia</taxon>
        <taxon>Tritrichomonadida</taxon>
        <taxon>Tritrichomonadidae</taxon>
        <taxon>Tritrichomonas</taxon>
    </lineage>
</organism>